<reference evidence="1" key="1">
    <citation type="submission" date="2014-11" db="EMBL/GenBank/DDBJ databases">
        <authorList>
            <person name="Amaro Gonzalez C."/>
        </authorList>
    </citation>
    <scope>NUCLEOTIDE SEQUENCE</scope>
</reference>
<protein>
    <submittedName>
        <fullName evidence="1">Uncharacterized protein</fullName>
    </submittedName>
</protein>
<proteinExistence type="predicted"/>
<reference evidence="1" key="2">
    <citation type="journal article" date="2015" name="Fish Shellfish Immunol.">
        <title>Early steps in the European eel (Anguilla anguilla)-Vibrio vulnificus interaction in the gills: Role of the RtxA13 toxin.</title>
        <authorList>
            <person name="Callol A."/>
            <person name="Pajuelo D."/>
            <person name="Ebbesson L."/>
            <person name="Teles M."/>
            <person name="MacKenzie S."/>
            <person name="Amaro C."/>
        </authorList>
    </citation>
    <scope>NUCLEOTIDE SEQUENCE</scope>
</reference>
<sequence length="36" mass="4262">MSHLFTTIPTHFLKRHKRSKNRLWKALRVTLAGRCG</sequence>
<dbReference type="AlphaFoldDB" id="A0A0E9R410"/>
<dbReference type="EMBL" id="GBXM01084743">
    <property type="protein sequence ID" value="JAH23834.1"/>
    <property type="molecule type" value="Transcribed_RNA"/>
</dbReference>
<evidence type="ECO:0000313" key="1">
    <source>
        <dbReference type="EMBL" id="JAH23834.1"/>
    </source>
</evidence>
<accession>A0A0E9R410</accession>
<organism evidence="1">
    <name type="scientific">Anguilla anguilla</name>
    <name type="common">European freshwater eel</name>
    <name type="synonym">Muraena anguilla</name>
    <dbReference type="NCBI Taxonomy" id="7936"/>
    <lineage>
        <taxon>Eukaryota</taxon>
        <taxon>Metazoa</taxon>
        <taxon>Chordata</taxon>
        <taxon>Craniata</taxon>
        <taxon>Vertebrata</taxon>
        <taxon>Euteleostomi</taxon>
        <taxon>Actinopterygii</taxon>
        <taxon>Neopterygii</taxon>
        <taxon>Teleostei</taxon>
        <taxon>Anguilliformes</taxon>
        <taxon>Anguillidae</taxon>
        <taxon>Anguilla</taxon>
    </lineage>
</organism>
<name>A0A0E9R410_ANGAN</name>